<dbReference type="PANTHER" id="PTHR41287:SF1">
    <property type="entry name" value="PROTEIN YMFN"/>
    <property type="match status" value="1"/>
</dbReference>
<accession>A0A6J5MXG8</accession>
<dbReference type="EMBL" id="LR796522">
    <property type="protein sequence ID" value="CAB4149746.1"/>
    <property type="molecule type" value="Genomic_DNA"/>
</dbReference>
<organism evidence="1">
    <name type="scientific">uncultured Caudovirales phage</name>
    <dbReference type="NCBI Taxonomy" id="2100421"/>
    <lineage>
        <taxon>Viruses</taxon>
        <taxon>Duplodnaviria</taxon>
        <taxon>Heunggongvirae</taxon>
        <taxon>Uroviricota</taxon>
        <taxon>Caudoviricetes</taxon>
        <taxon>Peduoviridae</taxon>
        <taxon>Maltschvirus</taxon>
        <taxon>Maltschvirus maltsch</taxon>
    </lineage>
</organism>
<evidence type="ECO:0000313" key="1">
    <source>
        <dbReference type="EMBL" id="CAB4149746.1"/>
    </source>
</evidence>
<proteinExistence type="predicted"/>
<dbReference type="InterPro" id="IPR005021">
    <property type="entry name" value="Terminase_largesu-like"/>
</dbReference>
<dbReference type="Pfam" id="PF03237">
    <property type="entry name" value="Terminase_6N"/>
    <property type="match status" value="1"/>
</dbReference>
<protein>
    <submittedName>
        <fullName evidence="1">Terminase-like family</fullName>
    </submittedName>
</protein>
<dbReference type="Gene3D" id="3.40.50.300">
    <property type="entry name" value="P-loop containing nucleotide triphosphate hydrolases"/>
    <property type="match status" value="1"/>
</dbReference>
<reference evidence="1" key="1">
    <citation type="submission" date="2020-04" db="EMBL/GenBank/DDBJ databases">
        <authorList>
            <person name="Chiriac C."/>
            <person name="Salcher M."/>
            <person name="Ghai R."/>
            <person name="Kavagutti S V."/>
        </authorList>
    </citation>
    <scope>NUCLEOTIDE SEQUENCE</scope>
</reference>
<dbReference type="PANTHER" id="PTHR41287">
    <property type="match status" value="1"/>
</dbReference>
<dbReference type="InterPro" id="IPR027417">
    <property type="entry name" value="P-loop_NTPase"/>
</dbReference>
<name>A0A6J5MXG8_9CAUD</name>
<sequence length="480" mass="53244">MTTKGAKRLRGATKPRVHTPLLKGKTRGAEVIEFAKRLGEPLMPWQELIVNDFFTIDSKEKFVRRSGLLMVARQSGKSYLGRIMCLAHLFLFKSPRVLIASSNRAMALVSFREMCYMIENNEFLKCQVKAIRYANGTESIELLPEFGGGRLDVVAATRDGSRGRTSHFTWGDELREWSTEAFTAITPTTRATDGQTFWTSNAGDAFSEPLNSLKERAAEKPPKTFGYYEYSAPNMLKIDTNSKEFWDGVAQANPALGIRVSKEAIEESLSTSSHDAIMTELLCLWVSSLQSPFPPGSLEECGDNDLQMSPGAYTVFGFDVSPSKRMATLCAGQILPDGRIGVGILQKWDNSIAVNDLEIAVGIKNWADLYRPRAIMFDKYATQSIADRLANSGQIVEDCSSQNFYQACGDLLDAIVSKKMVHNGQRDIIEQFENVAAKVSDAAWRIIKRKSAGDISAPISIAMIIWKLTKPQQVAAIYSE</sequence>
<gene>
    <name evidence="1" type="ORF">UFOVP550_26</name>
</gene>